<evidence type="ECO:0000259" key="1">
    <source>
        <dbReference type="Pfam" id="PF01261"/>
    </source>
</evidence>
<dbReference type="InterPro" id="IPR050312">
    <property type="entry name" value="IolE/XylAMocC-like"/>
</dbReference>
<dbReference type="STRING" id="228230.RMCC_5277"/>
<proteinExistence type="predicted"/>
<dbReference type="RefSeq" id="WP_064961374.1">
    <property type="nucleotide sequence ID" value="NZ_BCSY01000081.1"/>
</dbReference>
<dbReference type="Proteomes" id="UP000069443">
    <property type="component" value="Unassembled WGS sequence"/>
</dbReference>
<evidence type="ECO:0000313" key="3">
    <source>
        <dbReference type="Proteomes" id="UP000069443"/>
    </source>
</evidence>
<dbReference type="Pfam" id="PF01261">
    <property type="entry name" value="AP_endonuc_2"/>
    <property type="match status" value="1"/>
</dbReference>
<keyword evidence="2" id="KW-0413">Isomerase</keyword>
<organism evidence="2 3">
    <name type="scientific">Mycolicibacterium canariasense</name>
    <name type="common">Mycobacterium canariasense</name>
    <dbReference type="NCBI Taxonomy" id="228230"/>
    <lineage>
        <taxon>Bacteria</taxon>
        <taxon>Bacillati</taxon>
        <taxon>Actinomycetota</taxon>
        <taxon>Actinomycetes</taxon>
        <taxon>Mycobacteriales</taxon>
        <taxon>Mycobacteriaceae</taxon>
        <taxon>Mycolicibacterium</taxon>
    </lineage>
</organism>
<sequence length="261" mass="28230">MSPTAQPPIAVQLWSVRDHLAADFDGTVATLADIGFAGVETAFGVEGDLDEEHIVQASGIFSKYGLQVCSAHVEIPLGKDLDAVLRQADILGTRRIVWHGWPEDPRYGSKAGVDELIDMYGRANDVARAEGLEFGIHNHWWELQPVDGTPSLELLHAALDPSVFFELDVYWATVAGVDPVALITRLGSRAQLIHVKDGAAEDVDAPMVALGQGTIRLEPTLAAAEDAAWWIVEFDACDGDIFDALSVSRQYLRALATEATS</sequence>
<dbReference type="InterPro" id="IPR036237">
    <property type="entry name" value="Xyl_isomerase-like_sf"/>
</dbReference>
<dbReference type="Gene3D" id="3.20.20.150">
    <property type="entry name" value="Divalent-metal-dependent TIM barrel enzymes"/>
    <property type="match status" value="1"/>
</dbReference>
<dbReference type="InterPro" id="IPR013022">
    <property type="entry name" value="Xyl_isomerase-like_TIM-brl"/>
</dbReference>
<dbReference type="GO" id="GO:0016853">
    <property type="term" value="F:isomerase activity"/>
    <property type="evidence" value="ECO:0007669"/>
    <property type="project" value="UniProtKB-KW"/>
</dbReference>
<dbReference type="OrthoDB" id="5182842at2"/>
<reference evidence="3" key="2">
    <citation type="submission" date="2016-02" db="EMBL/GenBank/DDBJ databases">
        <title>Draft genome sequence of five rapidly growing Mycobacterium species.</title>
        <authorList>
            <person name="Katahira K."/>
            <person name="Gotou Y."/>
            <person name="Iida K."/>
            <person name="Ogura Y."/>
            <person name="Hayashi T."/>
        </authorList>
    </citation>
    <scope>NUCLEOTIDE SEQUENCE [LARGE SCALE GENOMIC DNA]</scope>
    <source>
        <strain evidence="3">JCM15298</strain>
    </source>
</reference>
<accession>A0A117IBP3</accession>
<name>A0A117IBP3_MYCCR</name>
<feature type="domain" description="Xylose isomerase-like TIM barrel" evidence="1">
    <location>
        <begin position="29"/>
        <end position="233"/>
    </location>
</feature>
<dbReference type="EMBL" id="BCSY01000081">
    <property type="protein sequence ID" value="GAS98312.1"/>
    <property type="molecule type" value="Genomic_DNA"/>
</dbReference>
<gene>
    <name evidence="2" type="ORF">RMCC_5277</name>
</gene>
<dbReference type="PANTHER" id="PTHR12110">
    <property type="entry name" value="HYDROXYPYRUVATE ISOMERASE"/>
    <property type="match status" value="1"/>
</dbReference>
<protein>
    <submittedName>
        <fullName evidence="2">Xylose isomerase domain protein TIM barrel</fullName>
    </submittedName>
</protein>
<comment type="caution">
    <text evidence="2">The sequence shown here is derived from an EMBL/GenBank/DDBJ whole genome shotgun (WGS) entry which is preliminary data.</text>
</comment>
<keyword evidence="3" id="KW-1185">Reference proteome</keyword>
<evidence type="ECO:0000313" key="2">
    <source>
        <dbReference type="EMBL" id="GAS98312.1"/>
    </source>
</evidence>
<dbReference type="SUPFAM" id="SSF51658">
    <property type="entry name" value="Xylose isomerase-like"/>
    <property type="match status" value="1"/>
</dbReference>
<dbReference type="PANTHER" id="PTHR12110:SF41">
    <property type="entry name" value="INOSOSE DEHYDRATASE"/>
    <property type="match status" value="1"/>
</dbReference>
<reference evidence="3" key="1">
    <citation type="journal article" date="2016" name="Genome Announc.">
        <title>Draft Genome Sequences of Five Rapidly Growing Mycobacterium Species, M. thermoresistibile, M. fortuitum subsp. acetamidolyticum, M. canariasense, M. brisbanense, and M. novocastrense.</title>
        <authorList>
            <person name="Katahira K."/>
            <person name="Ogura Y."/>
            <person name="Gotoh Y."/>
            <person name="Hayashi T."/>
        </authorList>
    </citation>
    <scope>NUCLEOTIDE SEQUENCE [LARGE SCALE GENOMIC DNA]</scope>
    <source>
        <strain evidence="3">JCM15298</strain>
    </source>
</reference>
<dbReference type="AlphaFoldDB" id="A0A117IBP3"/>